<keyword evidence="10" id="KW-1185">Reference proteome</keyword>
<dbReference type="EMBL" id="OX459123">
    <property type="protein sequence ID" value="CAI9108277.1"/>
    <property type="molecule type" value="Genomic_DNA"/>
</dbReference>
<comment type="catalytic activity">
    <reaction evidence="5">
        <text>ATP + H2O = ADP + phosphate + H(+)</text>
        <dbReference type="Rhea" id="RHEA:13065"/>
        <dbReference type="ChEBI" id="CHEBI:15377"/>
        <dbReference type="ChEBI" id="CHEBI:15378"/>
        <dbReference type="ChEBI" id="CHEBI:30616"/>
        <dbReference type="ChEBI" id="CHEBI:43474"/>
        <dbReference type="ChEBI" id="CHEBI:456216"/>
    </reaction>
</comment>
<comment type="similarity">
    <text evidence="2">Belongs to the AAA ATPase family. BCS1 subfamily.</text>
</comment>
<evidence type="ECO:0000313" key="9">
    <source>
        <dbReference type="EMBL" id="CAI9108277.1"/>
    </source>
</evidence>
<dbReference type="SUPFAM" id="SSF52540">
    <property type="entry name" value="P-loop containing nucleoside triphosphate hydrolases"/>
    <property type="match status" value="1"/>
</dbReference>
<evidence type="ECO:0000256" key="5">
    <source>
        <dbReference type="ARBA" id="ARBA00049360"/>
    </source>
</evidence>
<dbReference type="InterPro" id="IPR058017">
    <property type="entry name" value="At3g28540-like_C"/>
</dbReference>
<evidence type="ECO:0000256" key="7">
    <source>
        <dbReference type="SAM" id="MobiDB-lite"/>
    </source>
</evidence>
<dbReference type="PANTHER" id="PTHR23070">
    <property type="entry name" value="BCS1 AAA-TYPE ATPASE"/>
    <property type="match status" value="1"/>
</dbReference>
<keyword evidence="4" id="KW-0460">Magnesium</keyword>
<sequence>MAAMIQSLPSPASVFSAYASLSGSVMLFQTALNQVIPHSVRNYIYSKLLRFYKTKKSSDLVLLIQDKDDVTGYNEIYAAAEIYLNSKADSIIECLMINKGHKEASINVKLARCGKIVDTYDGVEVVWTFRSKQKNKGSSQTRRDSYGDGDDGDYGGDYFGLNRKHFAISFDKEKKHQVLNDYIPHILERAKEIKDKKKVIKLHTLSSSGGYQSINLEHPATFETLAMDSELKKAIKEDLDMFVRRKDFYRKVGKAWKRGYLLYGPPGTGKSSLVAAIANYLKFDIYDLELTNISKNSQFRDVFLRTGNRSILVIEDIDCTVELPNRKRKLGGGAKKEAEFTLSGLLNFIDGLWSSCGDERIIVFTTNNKDKLDPALLRPGRMDMHISMSYITTEGFRTLASNYLNINNTHWRFWEIEQMIRSMNVTPAEVAEQLMRSDDPDVSLKGLSQFLNLKRERMEEGGDEDAPKEAESNGMADQTQKAKEGESNGMTDHQTPKAKRIKLDDWEEDDDDDDEECEDDDEDEYYEGGDDFLI</sequence>
<gene>
    <name evidence="9" type="ORF">OLC1_LOCUS16386</name>
</gene>
<evidence type="ECO:0000256" key="3">
    <source>
        <dbReference type="ARBA" id="ARBA00022801"/>
    </source>
</evidence>
<dbReference type="Pfam" id="PF14363">
    <property type="entry name" value="AAA_assoc"/>
    <property type="match status" value="1"/>
</dbReference>
<evidence type="ECO:0000259" key="8">
    <source>
        <dbReference type="SMART" id="SM00382"/>
    </source>
</evidence>
<dbReference type="Gene3D" id="6.10.280.40">
    <property type="match status" value="1"/>
</dbReference>
<keyword evidence="3" id="KW-0378">Hydrolase</keyword>
<dbReference type="InterPro" id="IPR003959">
    <property type="entry name" value="ATPase_AAA_core"/>
</dbReference>
<accession>A0AAV1DK45</accession>
<dbReference type="InterPro" id="IPR003593">
    <property type="entry name" value="AAA+_ATPase"/>
</dbReference>
<dbReference type="Gene3D" id="3.40.50.300">
    <property type="entry name" value="P-loop containing nucleotide triphosphate hydrolases"/>
    <property type="match status" value="1"/>
</dbReference>
<feature type="domain" description="AAA+ ATPase" evidence="8">
    <location>
        <begin position="256"/>
        <end position="392"/>
    </location>
</feature>
<evidence type="ECO:0000256" key="4">
    <source>
        <dbReference type="ARBA" id="ARBA00022842"/>
    </source>
</evidence>
<keyword evidence="6" id="KW-0547">Nucleotide-binding</keyword>
<dbReference type="InterPro" id="IPR027417">
    <property type="entry name" value="P-loop_NTPase"/>
</dbReference>
<comment type="cofactor">
    <cofactor evidence="1">
        <name>Mg(2+)</name>
        <dbReference type="ChEBI" id="CHEBI:18420"/>
    </cofactor>
</comment>
<dbReference type="GO" id="GO:0006950">
    <property type="term" value="P:response to stress"/>
    <property type="evidence" value="ECO:0007669"/>
    <property type="project" value="UniProtKB-ARBA"/>
</dbReference>
<feature type="compositionally biased region" description="Acidic residues" evidence="7">
    <location>
        <begin position="505"/>
        <end position="534"/>
    </location>
</feature>
<dbReference type="InterPro" id="IPR025753">
    <property type="entry name" value="AAA_N_dom"/>
</dbReference>
<feature type="compositionally biased region" description="Basic and acidic residues" evidence="7">
    <location>
        <begin position="458"/>
        <end position="471"/>
    </location>
</feature>
<dbReference type="SMART" id="SM00382">
    <property type="entry name" value="AAA"/>
    <property type="match status" value="1"/>
</dbReference>
<dbReference type="InterPro" id="IPR050747">
    <property type="entry name" value="Mitochondrial_chaperone_BCS1"/>
</dbReference>
<dbReference type="Pfam" id="PF25568">
    <property type="entry name" value="AAA_lid_At3g28540"/>
    <property type="match status" value="1"/>
</dbReference>
<dbReference type="InterPro" id="IPR003960">
    <property type="entry name" value="ATPase_AAA_CS"/>
</dbReference>
<organism evidence="9 10">
    <name type="scientific">Oldenlandia corymbosa var. corymbosa</name>
    <dbReference type="NCBI Taxonomy" id="529605"/>
    <lineage>
        <taxon>Eukaryota</taxon>
        <taxon>Viridiplantae</taxon>
        <taxon>Streptophyta</taxon>
        <taxon>Embryophyta</taxon>
        <taxon>Tracheophyta</taxon>
        <taxon>Spermatophyta</taxon>
        <taxon>Magnoliopsida</taxon>
        <taxon>eudicotyledons</taxon>
        <taxon>Gunneridae</taxon>
        <taxon>Pentapetalae</taxon>
        <taxon>asterids</taxon>
        <taxon>lamiids</taxon>
        <taxon>Gentianales</taxon>
        <taxon>Rubiaceae</taxon>
        <taxon>Rubioideae</taxon>
        <taxon>Spermacoceae</taxon>
        <taxon>Hedyotis-Oldenlandia complex</taxon>
        <taxon>Oldenlandia</taxon>
    </lineage>
</organism>
<dbReference type="Pfam" id="PF00004">
    <property type="entry name" value="AAA"/>
    <property type="match status" value="1"/>
</dbReference>
<dbReference type="AlphaFoldDB" id="A0AAV1DK45"/>
<evidence type="ECO:0000313" key="10">
    <source>
        <dbReference type="Proteomes" id="UP001161247"/>
    </source>
</evidence>
<evidence type="ECO:0000256" key="2">
    <source>
        <dbReference type="ARBA" id="ARBA00007448"/>
    </source>
</evidence>
<reference evidence="9" key="1">
    <citation type="submission" date="2023-03" db="EMBL/GenBank/DDBJ databases">
        <authorList>
            <person name="Julca I."/>
        </authorList>
    </citation>
    <scope>NUCLEOTIDE SEQUENCE</scope>
</reference>
<evidence type="ECO:0000256" key="6">
    <source>
        <dbReference type="RuleBase" id="RU003651"/>
    </source>
</evidence>
<dbReference type="GO" id="GO:0016887">
    <property type="term" value="F:ATP hydrolysis activity"/>
    <property type="evidence" value="ECO:0007669"/>
    <property type="project" value="InterPro"/>
</dbReference>
<dbReference type="CDD" id="cd19510">
    <property type="entry name" value="RecA-like_BCS1"/>
    <property type="match status" value="1"/>
</dbReference>
<protein>
    <submittedName>
        <fullName evidence="9">OLC1v1007846C1</fullName>
    </submittedName>
</protein>
<evidence type="ECO:0000256" key="1">
    <source>
        <dbReference type="ARBA" id="ARBA00001946"/>
    </source>
</evidence>
<dbReference type="GO" id="GO:0005524">
    <property type="term" value="F:ATP binding"/>
    <property type="evidence" value="ECO:0007669"/>
    <property type="project" value="UniProtKB-KW"/>
</dbReference>
<dbReference type="Proteomes" id="UP001161247">
    <property type="component" value="Chromosome 6"/>
</dbReference>
<keyword evidence="6" id="KW-0067">ATP-binding</keyword>
<proteinExistence type="inferred from homology"/>
<dbReference type="PROSITE" id="PS00674">
    <property type="entry name" value="AAA"/>
    <property type="match status" value="1"/>
</dbReference>
<name>A0AAV1DK45_OLDCO</name>
<feature type="region of interest" description="Disordered" evidence="7">
    <location>
        <begin position="458"/>
        <end position="534"/>
    </location>
</feature>